<protein>
    <submittedName>
        <fullName evidence="1">Putative zinc-or iron-chelating domain-containing protein</fullName>
    </submittedName>
</protein>
<dbReference type="OrthoDB" id="196483at2"/>
<evidence type="ECO:0000313" key="2">
    <source>
        <dbReference type="Proteomes" id="UP000199759"/>
    </source>
</evidence>
<dbReference type="Proteomes" id="UP000199759">
    <property type="component" value="Unassembled WGS sequence"/>
</dbReference>
<organism evidence="1 2">
    <name type="scientific">Maricaulis salignorans</name>
    <dbReference type="NCBI Taxonomy" id="144026"/>
    <lineage>
        <taxon>Bacteria</taxon>
        <taxon>Pseudomonadati</taxon>
        <taxon>Pseudomonadota</taxon>
        <taxon>Alphaproteobacteria</taxon>
        <taxon>Maricaulales</taxon>
        <taxon>Maricaulaceae</taxon>
        <taxon>Maricaulis</taxon>
    </lineage>
</organism>
<proteinExistence type="predicted"/>
<reference evidence="1 2" key="1">
    <citation type="submission" date="2016-10" db="EMBL/GenBank/DDBJ databases">
        <authorList>
            <person name="de Groot N.N."/>
        </authorList>
    </citation>
    <scope>NUCLEOTIDE SEQUENCE [LARGE SCALE GENOMIC DNA]</scope>
    <source>
        <strain evidence="1 2">DSM 16077</strain>
    </source>
</reference>
<name>A0A1G9S0E1_9PROT</name>
<dbReference type="EMBL" id="FNHG01000008">
    <property type="protein sequence ID" value="SDM28884.1"/>
    <property type="molecule type" value="Genomic_DNA"/>
</dbReference>
<dbReference type="Pfam" id="PF03692">
    <property type="entry name" value="CxxCxxCC"/>
    <property type="match status" value="1"/>
</dbReference>
<dbReference type="AlphaFoldDB" id="A0A1G9S0E1"/>
<evidence type="ECO:0000313" key="1">
    <source>
        <dbReference type="EMBL" id="SDM28884.1"/>
    </source>
</evidence>
<keyword evidence="2" id="KW-1185">Reference proteome</keyword>
<accession>A0A1G9S0E1</accession>
<dbReference type="STRING" id="144026.SAMN04488568_10861"/>
<dbReference type="InterPro" id="IPR005358">
    <property type="entry name" value="Puta_zinc/iron-chelating_dom"/>
</dbReference>
<sequence length="140" mass="15306">MQIPLDWRKSRALRAGAEGRPRAVGLLFHMSDLAFDCVTCGACCFSRHPRYLVLLPQDQARIGPAALPPESLFEDGGRSFVDFSCGHCTHLRLETGEALCAVYDHRPEACRAFRAGSFECQKAIRANGVMGEKVRAAPAA</sequence>
<gene>
    <name evidence="1" type="ORF">SAMN04488568_10861</name>
</gene>